<keyword evidence="2" id="KW-1185">Reference proteome</keyword>
<evidence type="ECO:0008006" key="3">
    <source>
        <dbReference type="Google" id="ProtNLM"/>
    </source>
</evidence>
<protein>
    <recommendedName>
        <fullName evidence="3">ABM domain-containing protein</fullName>
    </recommendedName>
</protein>
<dbReference type="SUPFAM" id="SSF54909">
    <property type="entry name" value="Dimeric alpha+beta barrel"/>
    <property type="match status" value="1"/>
</dbReference>
<dbReference type="EMBL" id="BAABCV010000006">
    <property type="protein sequence ID" value="GAA4095491.1"/>
    <property type="molecule type" value="Genomic_DNA"/>
</dbReference>
<comment type="caution">
    <text evidence="1">The sequence shown here is derived from an EMBL/GenBank/DDBJ whole genome shotgun (WGS) entry which is preliminary data.</text>
</comment>
<evidence type="ECO:0000313" key="2">
    <source>
        <dbReference type="Proteomes" id="UP001500841"/>
    </source>
</evidence>
<evidence type="ECO:0000313" key="1">
    <source>
        <dbReference type="EMBL" id="GAA4095491.1"/>
    </source>
</evidence>
<dbReference type="Proteomes" id="UP001500841">
    <property type="component" value="Unassembled WGS sequence"/>
</dbReference>
<accession>A0ABP7WS09</accession>
<dbReference type="InterPro" id="IPR011008">
    <property type="entry name" value="Dimeric_a/b-barrel"/>
</dbReference>
<reference evidence="2" key="1">
    <citation type="journal article" date="2019" name="Int. J. Syst. Evol. Microbiol.">
        <title>The Global Catalogue of Microorganisms (GCM) 10K type strain sequencing project: providing services to taxonomists for standard genome sequencing and annotation.</title>
        <authorList>
            <consortium name="The Broad Institute Genomics Platform"/>
            <consortium name="The Broad Institute Genome Sequencing Center for Infectious Disease"/>
            <person name="Wu L."/>
            <person name="Ma J."/>
        </authorList>
    </citation>
    <scope>NUCLEOTIDE SEQUENCE [LARGE SCALE GENOMIC DNA]</scope>
    <source>
        <strain evidence="2">JCM 17085</strain>
    </source>
</reference>
<proteinExistence type="predicted"/>
<name>A0ABP7WS09_9SPHI</name>
<dbReference type="RefSeq" id="WP_345103146.1">
    <property type="nucleotide sequence ID" value="NZ_BAABCV010000006.1"/>
</dbReference>
<dbReference type="Gene3D" id="3.30.70.100">
    <property type="match status" value="1"/>
</dbReference>
<sequence>MERVAIVAYKPNPGKEQALRALIKKHTPCLRQAGLITNKESFVLETKDGTIVEVFEWKSEQAMKTAHKHPQVQQMWRDYAEVSTYTPLNRLPETGKLFADFAPVG</sequence>
<organism evidence="1 2">
    <name type="scientific">Mucilaginibacter panaciglaebae</name>
    <dbReference type="NCBI Taxonomy" id="502331"/>
    <lineage>
        <taxon>Bacteria</taxon>
        <taxon>Pseudomonadati</taxon>
        <taxon>Bacteroidota</taxon>
        <taxon>Sphingobacteriia</taxon>
        <taxon>Sphingobacteriales</taxon>
        <taxon>Sphingobacteriaceae</taxon>
        <taxon>Mucilaginibacter</taxon>
    </lineage>
</organism>
<gene>
    <name evidence="1" type="ORF">GCM10022392_18150</name>
</gene>